<gene>
    <name evidence="1" type="ORF">NQ317_011694</name>
</gene>
<evidence type="ECO:0000313" key="1">
    <source>
        <dbReference type="EMBL" id="KAJ8980618.1"/>
    </source>
</evidence>
<comment type="caution">
    <text evidence="1">The sequence shown here is derived from an EMBL/GenBank/DDBJ whole genome shotgun (WGS) entry which is preliminary data.</text>
</comment>
<evidence type="ECO:0008006" key="3">
    <source>
        <dbReference type="Google" id="ProtNLM"/>
    </source>
</evidence>
<protein>
    <recommendedName>
        <fullName evidence="3">HTH psq-type domain-containing protein</fullName>
    </recommendedName>
</protein>
<proteinExistence type="predicted"/>
<organism evidence="1 2">
    <name type="scientific">Molorchus minor</name>
    <dbReference type="NCBI Taxonomy" id="1323400"/>
    <lineage>
        <taxon>Eukaryota</taxon>
        <taxon>Metazoa</taxon>
        <taxon>Ecdysozoa</taxon>
        <taxon>Arthropoda</taxon>
        <taxon>Hexapoda</taxon>
        <taxon>Insecta</taxon>
        <taxon>Pterygota</taxon>
        <taxon>Neoptera</taxon>
        <taxon>Endopterygota</taxon>
        <taxon>Coleoptera</taxon>
        <taxon>Polyphaga</taxon>
        <taxon>Cucujiformia</taxon>
        <taxon>Chrysomeloidea</taxon>
        <taxon>Cerambycidae</taxon>
        <taxon>Lamiinae</taxon>
        <taxon>Monochamini</taxon>
        <taxon>Molorchus</taxon>
    </lineage>
</organism>
<dbReference type="EMBL" id="JAPWTJ010000248">
    <property type="protein sequence ID" value="KAJ8980618.1"/>
    <property type="molecule type" value="Genomic_DNA"/>
</dbReference>
<sequence>MAAACDVLGQSNKRPLIFVSFTNILLTIFQSKINVRRTLPKPEAVTAAFEKVLNNGFTLRQSTSEYWVSRSTLSRHLKKHGISGQTNFQYIASNFVKQTCEEAELNIYSKECANMHYGFSTIEVRKLVYNYAKSNHIKFPESGNRNEKADVDLPKFFLKRNKDLNLCKVQKTSLARSTAFNKTNVRLNRIIYVSFSSILAPKGNKQLGEIGSMISGEGRTGFR</sequence>
<reference evidence="1" key="1">
    <citation type="journal article" date="2023" name="Insect Mol. Biol.">
        <title>Genome sequencing provides insights into the evolution of gene families encoding plant cell wall-degrading enzymes in longhorned beetles.</title>
        <authorList>
            <person name="Shin N.R."/>
            <person name="Okamura Y."/>
            <person name="Kirsch R."/>
            <person name="Pauchet Y."/>
        </authorList>
    </citation>
    <scope>NUCLEOTIDE SEQUENCE</scope>
    <source>
        <strain evidence="1">MMC_N1</strain>
    </source>
</reference>
<evidence type="ECO:0000313" key="2">
    <source>
        <dbReference type="Proteomes" id="UP001162164"/>
    </source>
</evidence>
<accession>A0ABQ9JSQ1</accession>
<name>A0ABQ9JSQ1_9CUCU</name>
<keyword evidence="2" id="KW-1185">Reference proteome</keyword>
<dbReference type="Proteomes" id="UP001162164">
    <property type="component" value="Unassembled WGS sequence"/>
</dbReference>